<name>A0A0E4H9J7_9BACL</name>
<gene>
    <name evidence="2" type="ORF">PRIO_1906</name>
</gene>
<dbReference type="CDD" id="cd14728">
    <property type="entry name" value="Ere-like"/>
    <property type="match status" value="1"/>
</dbReference>
<dbReference type="Pfam" id="PF05139">
    <property type="entry name" value="Erythro_esteras"/>
    <property type="match status" value="1"/>
</dbReference>
<dbReference type="InterPro" id="IPR052036">
    <property type="entry name" value="Hydrolase/PRTase-associated"/>
</dbReference>
<dbReference type="HOGENOM" id="CLU_026490_2_0_9"/>
<dbReference type="PANTHER" id="PTHR31299">
    <property type="entry name" value="ESTERASE, PUTATIVE (AFU_ORTHOLOGUE AFUA_1G05850)-RELATED"/>
    <property type="match status" value="1"/>
</dbReference>
<keyword evidence="1" id="KW-0732">Signal</keyword>
<sequence length="446" mass="50451">MKKKMGIAIAASIITLTSFTGGTYASSKAEVSVTAPYNTNQIAEQIKWLEEHAMPLKTTDPTASLQDLSPLKNMIGSATIVGLGEATHGAHEVFTMKHRIVNYLVHEMGFKALVLEEGWDRALELDRYVLTGKGDPSQYLNPVFNTKEIVDLLQWIRQYNADPKHKSKIRIIGMDIQNVNESVYNNILVYVKKYDSKLATRFEQKMKGLIPVTKDLDTFGGLKKEKKEQYISDAKQIGALLEQNKSKLNGKSPEFAWIKQNARIIEQFTTMVAAYPDNLKDFYLKHDIAMYENAKWTEEHVGKTIVWGHNGHVSKTNMIPFVYPKVAGQYLAEHYGKRYVSIGTSVYEGRYNVYNSKQEFGPFGTLKLDDPSSFNYSFGQVHYDQFFVDLRKASGVTKTWLNEQHPIFAGITTVGPDIPTTIDLSLGKTFDIIVQIQKVNPSQLNR</sequence>
<dbReference type="Gene3D" id="1.20.1440.30">
    <property type="entry name" value="Biosynthetic Protein domain"/>
    <property type="match status" value="1"/>
</dbReference>
<dbReference type="Gene3D" id="3.30.1870.10">
    <property type="entry name" value="EreA-like, domain 2"/>
    <property type="match status" value="1"/>
</dbReference>
<dbReference type="InterPro" id="IPR007815">
    <property type="entry name" value="Emycin_Estase"/>
</dbReference>
<organism evidence="2 3">
    <name type="scientific">Paenibacillus riograndensis SBR5</name>
    <dbReference type="NCBI Taxonomy" id="1073571"/>
    <lineage>
        <taxon>Bacteria</taxon>
        <taxon>Bacillati</taxon>
        <taxon>Bacillota</taxon>
        <taxon>Bacilli</taxon>
        <taxon>Bacillales</taxon>
        <taxon>Paenibacillaceae</taxon>
        <taxon>Paenibacillus</taxon>
        <taxon>Paenibacillus sonchi group</taxon>
    </lineage>
</organism>
<dbReference type="PANTHER" id="PTHR31299:SF0">
    <property type="entry name" value="ESTERASE, PUTATIVE (AFU_ORTHOLOGUE AFUA_1G05850)-RELATED"/>
    <property type="match status" value="1"/>
</dbReference>
<evidence type="ECO:0000313" key="2">
    <source>
        <dbReference type="EMBL" id="CQR54316.1"/>
    </source>
</evidence>
<proteinExistence type="predicted"/>
<evidence type="ECO:0000256" key="1">
    <source>
        <dbReference type="SAM" id="SignalP"/>
    </source>
</evidence>
<reference evidence="3" key="1">
    <citation type="submission" date="2015-03" db="EMBL/GenBank/DDBJ databases">
        <authorList>
            <person name="Wibberg D."/>
        </authorList>
    </citation>
    <scope>NUCLEOTIDE SEQUENCE [LARGE SCALE GENOMIC DNA]</scope>
</reference>
<protein>
    <submittedName>
        <fullName evidence="2">Erythromycin esterase</fullName>
    </submittedName>
</protein>
<dbReference type="SUPFAM" id="SSF159501">
    <property type="entry name" value="EreA/ChaN-like"/>
    <property type="match status" value="1"/>
</dbReference>
<evidence type="ECO:0000313" key="3">
    <source>
        <dbReference type="Proteomes" id="UP000033163"/>
    </source>
</evidence>
<dbReference type="Gene3D" id="3.40.1660.10">
    <property type="entry name" value="EreA-like (biosynthetic domain)"/>
    <property type="match status" value="1"/>
</dbReference>
<dbReference type="PATRIC" id="fig|1073571.4.peg.2001"/>
<dbReference type="KEGG" id="pri:PRIO_1906"/>
<dbReference type="AlphaFoldDB" id="A0A0E4H9J7"/>
<accession>A0A0E4H9J7</accession>
<dbReference type="RefSeq" id="WP_046502021.1">
    <property type="nucleotide sequence ID" value="NZ_LN831776.1"/>
</dbReference>
<dbReference type="PIRSF" id="PIRSF036794">
    <property type="entry name" value="UCP_erythr_ester"/>
    <property type="match status" value="1"/>
</dbReference>
<feature type="signal peptide" evidence="1">
    <location>
        <begin position="1"/>
        <end position="25"/>
    </location>
</feature>
<dbReference type="GO" id="GO:0046677">
    <property type="term" value="P:response to antibiotic"/>
    <property type="evidence" value="ECO:0007669"/>
    <property type="project" value="InterPro"/>
</dbReference>
<dbReference type="EMBL" id="LN831776">
    <property type="protein sequence ID" value="CQR54316.1"/>
    <property type="molecule type" value="Genomic_DNA"/>
</dbReference>
<dbReference type="InterPro" id="IPR014622">
    <property type="entry name" value="UCP036794_erythomycin"/>
</dbReference>
<dbReference type="STRING" id="483937.AMQ84_15385"/>
<feature type="chain" id="PRO_5002420947" evidence="1">
    <location>
        <begin position="26"/>
        <end position="446"/>
    </location>
</feature>
<dbReference type="Proteomes" id="UP000033163">
    <property type="component" value="Chromosome I"/>
</dbReference>